<dbReference type="InterPro" id="IPR036907">
    <property type="entry name" value="5'-Nucleotdase_C_sf"/>
</dbReference>
<dbReference type="GO" id="GO:0008768">
    <property type="term" value="F:UDP-sugar diphosphatase activity"/>
    <property type="evidence" value="ECO:0007669"/>
    <property type="project" value="TreeGrafter"/>
</dbReference>
<gene>
    <name evidence="3" type="ORF">A9Q68_00410</name>
</gene>
<dbReference type="EMBL" id="LZDD01000001">
    <property type="protein sequence ID" value="OJF72038.1"/>
    <property type="molecule type" value="Genomic_DNA"/>
</dbReference>
<feature type="domain" description="Calcineurin-like phosphoesterase" evidence="2">
    <location>
        <begin position="5"/>
        <end position="201"/>
    </location>
</feature>
<dbReference type="CDD" id="cd00845">
    <property type="entry name" value="MPP_UshA_N_like"/>
    <property type="match status" value="1"/>
</dbReference>
<organism evidence="3 4">
    <name type="scientific">Streptococcus bovimastitidis</name>
    <dbReference type="NCBI Taxonomy" id="1856638"/>
    <lineage>
        <taxon>Bacteria</taxon>
        <taxon>Bacillati</taxon>
        <taxon>Bacillota</taxon>
        <taxon>Bacilli</taxon>
        <taxon>Lactobacillales</taxon>
        <taxon>Streptococcaceae</taxon>
        <taxon>Streptococcus</taxon>
    </lineage>
</organism>
<dbReference type="InterPro" id="IPR006179">
    <property type="entry name" value="5_nucleotidase/apyrase"/>
</dbReference>
<protein>
    <submittedName>
        <fullName evidence="3">Phosphoesterase</fullName>
    </submittedName>
</protein>
<evidence type="ECO:0000313" key="3">
    <source>
        <dbReference type="EMBL" id="OJF72038.1"/>
    </source>
</evidence>
<dbReference type="PIRSF" id="PIRSF036361">
    <property type="entry name" value="YunD"/>
    <property type="match status" value="1"/>
</dbReference>
<dbReference type="GO" id="GO:0008253">
    <property type="term" value="F:5'-nucleotidase activity"/>
    <property type="evidence" value="ECO:0007669"/>
    <property type="project" value="TreeGrafter"/>
</dbReference>
<dbReference type="PANTHER" id="PTHR11575:SF23">
    <property type="entry name" value="5-NUCLEOTIDASE FAMILY PROTEIN"/>
    <property type="match status" value="1"/>
</dbReference>
<evidence type="ECO:0000313" key="4">
    <source>
        <dbReference type="Proteomes" id="UP000182015"/>
    </source>
</evidence>
<dbReference type="STRING" id="1856638.A9Q68_00410"/>
<evidence type="ECO:0000259" key="2">
    <source>
        <dbReference type="Pfam" id="PF00149"/>
    </source>
</evidence>
<name>A0A1L8MMQ9_9STRE</name>
<keyword evidence="4" id="KW-1185">Reference proteome</keyword>
<dbReference type="PANTHER" id="PTHR11575">
    <property type="entry name" value="5'-NUCLEOTIDASE-RELATED"/>
    <property type="match status" value="1"/>
</dbReference>
<accession>A0A1L8MMQ9</accession>
<dbReference type="SUPFAM" id="SSF56300">
    <property type="entry name" value="Metallo-dependent phosphatases"/>
    <property type="match status" value="1"/>
</dbReference>
<dbReference type="Gene3D" id="3.90.780.10">
    <property type="entry name" value="5'-Nucleotidase, C-terminal domain"/>
    <property type="match status" value="1"/>
</dbReference>
<comment type="similarity">
    <text evidence="1">Belongs to the 5'-nucleotidase family.</text>
</comment>
<dbReference type="GO" id="GO:0030288">
    <property type="term" value="C:outer membrane-bounded periplasmic space"/>
    <property type="evidence" value="ECO:0007669"/>
    <property type="project" value="TreeGrafter"/>
</dbReference>
<dbReference type="GO" id="GO:0000166">
    <property type="term" value="F:nucleotide binding"/>
    <property type="evidence" value="ECO:0007669"/>
    <property type="project" value="UniProtKB-KW"/>
</dbReference>
<dbReference type="InterPro" id="IPR004843">
    <property type="entry name" value="Calcineurin-like_PHP"/>
</dbReference>
<keyword evidence="1" id="KW-0378">Hydrolase</keyword>
<dbReference type="OrthoDB" id="9793179at2"/>
<dbReference type="SUPFAM" id="SSF55816">
    <property type="entry name" value="5'-nucleotidase (syn. UDP-sugar hydrolase), C-terminal domain"/>
    <property type="match status" value="1"/>
</dbReference>
<dbReference type="Proteomes" id="UP000182015">
    <property type="component" value="Unassembled WGS sequence"/>
</dbReference>
<reference evidence="4" key="1">
    <citation type="submission" date="2016-06" db="EMBL/GenBank/DDBJ databases">
        <authorList>
            <person name="de Vries S.P.W."/>
            <person name="Hadjirin N.F."/>
            <person name="Lay E.M."/>
            <person name="Zadoks R.N."/>
            <person name="Peacock S.J."/>
            <person name="Parkhill J."/>
            <person name="Grant A.J."/>
            <person name="Mcdougall S."/>
            <person name="Holmes M.A."/>
        </authorList>
    </citation>
    <scope>NUCLEOTIDE SEQUENCE [LARGE SCALE GENOMIC DNA]</scope>
    <source>
        <strain evidence="4">NZ1587</strain>
    </source>
</reference>
<comment type="caution">
    <text evidence="3">The sequence shown here is derived from an EMBL/GenBank/DDBJ whole genome shotgun (WGS) entry which is preliminary data.</text>
</comment>
<proteinExistence type="inferred from homology"/>
<dbReference type="GO" id="GO:0009166">
    <property type="term" value="P:nucleotide catabolic process"/>
    <property type="evidence" value="ECO:0007669"/>
    <property type="project" value="InterPro"/>
</dbReference>
<dbReference type="InterPro" id="IPR011240">
    <property type="entry name" value="Pesterase_YunD"/>
</dbReference>
<dbReference type="Pfam" id="PF00149">
    <property type="entry name" value="Metallophos"/>
    <property type="match status" value="1"/>
</dbReference>
<keyword evidence="1" id="KW-0547">Nucleotide-binding</keyword>
<dbReference type="RefSeq" id="WP_071792675.1">
    <property type="nucleotide sequence ID" value="NZ_LZDD01000001.1"/>
</dbReference>
<dbReference type="InterPro" id="IPR029052">
    <property type="entry name" value="Metallo-depent_PP-like"/>
</dbReference>
<evidence type="ECO:0000256" key="1">
    <source>
        <dbReference type="RuleBase" id="RU362119"/>
    </source>
</evidence>
<sequence>MEESIRILHLNDLHSHFEAYPKIERFFARASETDAEVIKVDIGDNCDSSHPLTDATQGQANIQLMNQLGIHYATIGNNEGIGLSKASLNQLYDQADFQVILGNLTDQKGRPDWANPYWIHESKAGTKIAFLAYTFPYYKTYNPNGWQVQDPLEALKRELAIPEVAQADMRILLSHLGIRVDERICQEIENIDLIIGGHTHHVFEDGVSLNGTYMAAAGKYGQYVGEINLSLIDHRLDSIQMIAHESSHFASRKEDQAFIEGLVQKGKALLAQRQVDTFDQDLDMESSLALLTAAMKDYAQADLCLINSGLVVSPFKAEVTAENLHQSLPHQMRLAKLEITEEELQVICQDIYGQEEFLKNQEIRGMGFRGKQFGQLYSDGFRYKKGKIVYNDKVMGQSDKLTLVLVDQYYFASYFPSIKEVEVELLFPDLLREVVEKYLIKRKT</sequence>
<dbReference type="PRINTS" id="PR01607">
    <property type="entry name" value="APYRASEFAMLY"/>
</dbReference>
<dbReference type="Gene3D" id="3.60.21.10">
    <property type="match status" value="1"/>
</dbReference>
<dbReference type="AlphaFoldDB" id="A0A1L8MMQ9"/>